<dbReference type="PANTHER" id="PTHR21060">
    <property type="entry name" value="ACETATE KINASE"/>
    <property type="match status" value="1"/>
</dbReference>
<dbReference type="HAMAP" id="MF_00542">
    <property type="entry name" value="Butyrate_kinase"/>
    <property type="match status" value="1"/>
</dbReference>
<dbReference type="NCBIfam" id="NF002834">
    <property type="entry name" value="PRK03011.1-5"/>
    <property type="match status" value="1"/>
</dbReference>
<dbReference type="InterPro" id="IPR000890">
    <property type="entry name" value="Aliphatic_acid_kin_short-chain"/>
</dbReference>
<dbReference type="PANTHER" id="PTHR21060:SF20">
    <property type="entry name" value="BUTYRATE KINASE 1-RELATED"/>
    <property type="match status" value="1"/>
</dbReference>
<dbReference type="InterPro" id="IPR011245">
    <property type="entry name" value="Butyrate_kin"/>
</dbReference>
<sequence>MIAYVINPGSASTKLALAELERGENPNLPAQLRLQLTKVEIEHPALSSGHLELGRLIADLTAAAAGWPAPDAVAAHCGLIGQPEPGAYRVTPQLAEWLLLHPHGEHTSNVGAALALALGQERGAAAYIVDPPDVDELRPEARLTGLSGVERLSRLHTLNARLVGRRAAHEQGLRFQDARVVVAHLGGSISVSAFEAGRIIDTTGARLDEGPFTPTRAGTLPTRAVLDLAYSHPRRDVERTLLCEAGFVSLTGTADLRELERREKTDAQVKLAADAFAHQVAKSIGAYSAALSARPHAIAITGGVARWESVVARIERRVGWIAPITVLPGELELEALAEGVGRVLLGQEEAHDWQAPAALGT</sequence>
<name>A0A2Z3JF63_9DEIO</name>
<dbReference type="GO" id="GO:0005737">
    <property type="term" value="C:cytoplasm"/>
    <property type="evidence" value="ECO:0007669"/>
    <property type="project" value="UniProtKB-SubCell"/>
</dbReference>
<keyword evidence="5 6" id="KW-0067">ATP-binding</keyword>
<evidence type="ECO:0000313" key="9">
    <source>
        <dbReference type="Proteomes" id="UP000245368"/>
    </source>
</evidence>
<keyword evidence="2 6" id="KW-0808">Transferase</keyword>
<dbReference type="GO" id="GO:0047761">
    <property type="term" value="F:butyrate kinase activity"/>
    <property type="evidence" value="ECO:0007669"/>
    <property type="project" value="UniProtKB-UniRule"/>
</dbReference>
<dbReference type="SUPFAM" id="SSF53067">
    <property type="entry name" value="Actin-like ATPase domain"/>
    <property type="match status" value="2"/>
</dbReference>
<keyword evidence="9" id="KW-1185">Reference proteome</keyword>
<reference evidence="8 9" key="1">
    <citation type="submission" date="2018-05" db="EMBL/GenBank/DDBJ databases">
        <title>Complete Genome Sequence of Deinococcus sp. strain 17bor-2.</title>
        <authorList>
            <person name="Srinivasan S."/>
        </authorList>
    </citation>
    <scope>NUCLEOTIDE SEQUENCE [LARGE SCALE GENOMIC DNA]</scope>
    <source>
        <strain evidence="8 9">17bor-2</strain>
    </source>
</reference>
<comment type="similarity">
    <text evidence="6 7">Belongs to the acetokinase family.</text>
</comment>
<evidence type="ECO:0000256" key="2">
    <source>
        <dbReference type="ARBA" id="ARBA00022679"/>
    </source>
</evidence>
<gene>
    <name evidence="6" type="primary">buk</name>
    <name evidence="8" type="ORF">DKM44_10500</name>
</gene>
<evidence type="ECO:0000256" key="3">
    <source>
        <dbReference type="ARBA" id="ARBA00022741"/>
    </source>
</evidence>
<dbReference type="PRINTS" id="PR00471">
    <property type="entry name" value="ACETATEKNASE"/>
</dbReference>
<keyword evidence="1 6" id="KW-0963">Cytoplasm</keyword>
<dbReference type="RefSeq" id="WP_109827333.1">
    <property type="nucleotide sequence ID" value="NZ_CP029494.1"/>
</dbReference>
<keyword evidence="3 6" id="KW-0547">Nucleotide-binding</keyword>
<dbReference type="EMBL" id="CP029494">
    <property type="protein sequence ID" value="AWN23605.1"/>
    <property type="molecule type" value="Genomic_DNA"/>
</dbReference>
<evidence type="ECO:0000256" key="4">
    <source>
        <dbReference type="ARBA" id="ARBA00022777"/>
    </source>
</evidence>
<comment type="subcellular location">
    <subcellularLocation>
        <location evidence="6">Cytoplasm</location>
    </subcellularLocation>
</comment>
<dbReference type="GO" id="GO:0006083">
    <property type="term" value="P:acetate metabolic process"/>
    <property type="evidence" value="ECO:0007669"/>
    <property type="project" value="TreeGrafter"/>
</dbReference>
<evidence type="ECO:0000256" key="6">
    <source>
        <dbReference type="HAMAP-Rule" id="MF_00542"/>
    </source>
</evidence>
<dbReference type="OrthoDB" id="9771859at2"/>
<evidence type="ECO:0000313" key="8">
    <source>
        <dbReference type="EMBL" id="AWN23605.1"/>
    </source>
</evidence>
<dbReference type="Gene3D" id="3.30.420.40">
    <property type="match status" value="2"/>
</dbReference>
<dbReference type="InterPro" id="IPR043129">
    <property type="entry name" value="ATPase_NBD"/>
</dbReference>
<dbReference type="GO" id="GO:0005524">
    <property type="term" value="F:ATP binding"/>
    <property type="evidence" value="ECO:0007669"/>
    <property type="project" value="UniProtKB-KW"/>
</dbReference>
<evidence type="ECO:0000256" key="1">
    <source>
        <dbReference type="ARBA" id="ARBA00022490"/>
    </source>
</evidence>
<protein>
    <recommendedName>
        <fullName evidence="6">Probable butyrate kinase</fullName>
        <shortName evidence="6">BK</shortName>
        <ecNumber evidence="6">2.7.2.7</ecNumber>
    </recommendedName>
    <alternativeName>
        <fullName evidence="6">Branched-chain carboxylic acid kinase</fullName>
    </alternativeName>
</protein>
<proteinExistence type="inferred from homology"/>
<accession>A0A2Z3JF63</accession>
<evidence type="ECO:0000256" key="5">
    <source>
        <dbReference type="ARBA" id="ARBA00022840"/>
    </source>
</evidence>
<evidence type="ECO:0000256" key="7">
    <source>
        <dbReference type="RuleBase" id="RU003835"/>
    </source>
</evidence>
<dbReference type="AlphaFoldDB" id="A0A2Z3JF63"/>
<dbReference type="KEGG" id="dez:DKM44_10500"/>
<keyword evidence="4 6" id="KW-0418">Kinase</keyword>
<comment type="catalytic activity">
    <reaction evidence="6">
        <text>butanoate + ATP = butanoyl phosphate + ADP</text>
        <dbReference type="Rhea" id="RHEA:13585"/>
        <dbReference type="ChEBI" id="CHEBI:17968"/>
        <dbReference type="ChEBI" id="CHEBI:30616"/>
        <dbReference type="ChEBI" id="CHEBI:58079"/>
        <dbReference type="ChEBI" id="CHEBI:456216"/>
        <dbReference type="EC" id="2.7.2.7"/>
    </reaction>
</comment>
<dbReference type="EC" id="2.7.2.7" evidence="6"/>
<dbReference type="CDD" id="cd24011">
    <property type="entry name" value="ASKHA_NBD_BK"/>
    <property type="match status" value="1"/>
</dbReference>
<dbReference type="Proteomes" id="UP000245368">
    <property type="component" value="Chromosome"/>
</dbReference>
<dbReference type="GO" id="GO:0008776">
    <property type="term" value="F:acetate kinase activity"/>
    <property type="evidence" value="ECO:0007669"/>
    <property type="project" value="TreeGrafter"/>
</dbReference>
<dbReference type="Pfam" id="PF00871">
    <property type="entry name" value="Acetate_kinase"/>
    <property type="match status" value="1"/>
</dbReference>
<organism evidence="8 9">
    <name type="scientific">Deinococcus irradiatisoli</name>
    <dbReference type="NCBI Taxonomy" id="2202254"/>
    <lineage>
        <taxon>Bacteria</taxon>
        <taxon>Thermotogati</taxon>
        <taxon>Deinococcota</taxon>
        <taxon>Deinococci</taxon>
        <taxon>Deinococcales</taxon>
        <taxon>Deinococcaceae</taxon>
        <taxon>Deinococcus</taxon>
    </lineage>
</organism>
<dbReference type="PIRSF" id="PIRSF036458">
    <property type="entry name" value="Butyrate_kin"/>
    <property type="match status" value="1"/>
</dbReference>